<dbReference type="PANTHER" id="PTHR48207:SF3">
    <property type="entry name" value="SUCCINATE--HYDROXYMETHYLGLUTARATE COA-TRANSFERASE"/>
    <property type="match status" value="1"/>
</dbReference>
<dbReference type="InterPro" id="IPR023606">
    <property type="entry name" value="CoA-Trfase_III_dom_1_sf"/>
</dbReference>
<dbReference type="RefSeq" id="WP_131899177.1">
    <property type="nucleotide sequence ID" value="NZ_SMKZ01000043.1"/>
</dbReference>
<dbReference type="FunCoup" id="A0A4R5CLE4">
    <property type="interactions" value="76"/>
</dbReference>
<dbReference type="AlphaFoldDB" id="A0A4R5CLE4"/>
<organism evidence="2 3">
    <name type="scientific">Jiangella asiatica</name>
    <dbReference type="NCBI Taxonomy" id="2530372"/>
    <lineage>
        <taxon>Bacteria</taxon>
        <taxon>Bacillati</taxon>
        <taxon>Actinomycetota</taxon>
        <taxon>Actinomycetes</taxon>
        <taxon>Jiangellales</taxon>
        <taxon>Jiangellaceae</taxon>
        <taxon>Jiangella</taxon>
    </lineage>
</organism>
<dbReference type="InParanoid" id="A0A4R5CLE4"/>
<dbReference type="Gene3D" id="3.40.50.10540">
    <property type="entry name" value="Crotonobetainyl-coa:carnitine coa-transferase, domain 1"/>
    <property type="match status" value="1"/>
</dbReference>
<dbReference type="OrthoDB" id="3561197at2"/>
<dbReference type="InterPro" id="IPR003673">
    <property type="entry name" value="CoA-Trfase_fam_III"/>
</dbReference>
<dbReference type="Gene3D" id="3.30.1540.10">
    <property type="entry name" value="formyl-coa transferase, domain 3"/>
    <property type="match status" value="1"/>
</dbReference>
<comment type="caution">
    <text evidence="2">The sequence shown here is derived from an EMBL/GenBank/DDBJ whole genome shotgun (WGS) entry which is preliminary data.</text>
</comment>
<dbReference type="InterPro" id="IPR050483">
    <property type="entry name" value="CoA-transferase_III_domain"/>
</dbReference>
<name>A0A4R5CLE4_9ACTN</name>
<dbReference type="PANTHER" id="PTHR48207">
    <property type="entry name" value="SUCCINATE--HYDROXYMETHYLGLUTARATE COA-TRANSFERASE"/>
    <property type="match status" value="1"/>
</dbReference>
<accession>A0A4R5CLE4</accession>
<dbReference type="Proteomes" id="UP000294739">
    <property type="component" value="Unassembled WGS sequence"/>
</dbReference>
<proteinExistence type="predicted"/>
<sequence length="394" mass="42027">MTALGGIRVVDFSIWMFGPAATQVLGDFGADVVKVEPPGGEPGRGKGMGHPLHHGMSTRYISRNRNKRSVCVDLTTAEGGRIARALMAGADVVVQNFRPGVAERLGIDYRSARECRPDVIYAAGSGYGQTGPYAHRGGQDRAAQAMSGFMSANGDPGQPPTGARVSVMDYLGGMILAQGVLVALVARLRTGRGQRVDLSLLDAAVSGNTEGMTTYLNTGEALVQRFDPLMRAYQTADGALQIVTVFAKTKNPMKELAEAVGRPELAEDPRFTSDEARATHEAELADLLQAALAARSTADWLAIFDAHGIISAPVYDYAQVAADPQVRHNELIVTGEHPEIGEVAMVGQPLRLSGTPSEVTRMPPLPGEHTDEVLTDLGIHRPDLARWRDQGVIA</sequence>
<reference evidence="2 3" key="1">
    <citation type="submission" date="2019-03" db="EMBL/GenBank/DDBJ databases">
        <title>Draft genome sequences of novel Actinobacteria.</title>
        <authorList>
            <person name="Sahin N."/>
            <person name="Ay H."/>
            <person name="Saygin H."/>
        </authorList>
    </citation>
    <scope>NUCLEOTIDE SEQUENCE [LARGE SCALE GENOMIC DNA]</scope>
    <source>
        <strain evidence="2 3">5K138</strain>
    </source>
</reference>
<dbReference type="GO" id="GO:0008410">
    <property type="term" value="F:CoA-transferase activity"/>
    <property type="evidence" value="ECO:0007669"/>
    <property type="project" value="TreeGrafter"/>
</dbReference>
<dbReference type="SUPFAM" id="SSF89796">
    <property type="entry name" value="CoA-transferase family III (CaiB/BaiF)"/>
    <property type="match status" value="1"/>
</dbReference>
<dbReference type="InterPro" id="IPR044855">
    <property type="entry name" value="CoA-Trfase_III_dom3_sf"/>
</dbReference>
<protein>
    <submittedName>
        <fullName evidence="2">CoA transferase</fullName>
    </submittedName>
</protein>
<keyword evidence="1 2" id="KW-0808">Transferase</keyword>
<evidence type="ECO:0000313" key="3">
    <source>
        <dbReference type="Proteomes" id="UP000294739"/>
    </source>
</evidence>
<evidence type="ECO:0000313" key="2">
    <source>
        <dbReference type="EMBL" id="TDE01152.1"/>
    </source>
</evidence>
<dbReference type="EMBL" id="SMKZ01000043">
    <property type="protein sequence ID" value="TDE01152.1"/>
    <property type="molecule type" value="Genomic_DNA"/>
</dbReference>
<evidence type="ECO:0000256" key="1">
    <source>
        <dbReference type="ARBA" id="ARBA00022679"/>
    </source>
</evidence>
<dbReference type="Pfam" id="PF02515">
    <property type="entry name" value="CoA_transf_3"/>
    <property type="match status" value="1"/>
</dbReference>
<keyword evidence="3" id="KW-1185">Reference proteome</keyword>
<gene>
    <name evidence="2" type="ORF">E1269_23605</name>
</gene>